<dbReference type="AlphaFoldDB" id="A0A814B873"/>
<protein>
    <recommendedName>
        <fullName evidence="6">G-protein coupled receptors family 1 profile domain-containing protein</fullName>
    </recommendedName>
</protein>
<dbReference type="OrthoDB" id="10011743at2759"/>
<keyword evidence="4 5" id="KW-0472">Membrane</keyword>
<accession>A0A814B873</accession>
<keyword evidence="9" id="KW-1185">Reference proteome</keyword>
<evidence type="ECO:0000313" key="9">
    <source>
        <dbReference type="Proteomes" id="UP000663832"/>
    </source>
</evidence>
<feature type="transmembrane region" description="Helical" evidence="5">
    <location>
        <begin position="209"/>
        <end position="235"/>
    </location>
</feature>
<evidence type="ECO:0000256" key="5">
    <source>
        <dbReference type="SAM" id="Phobius"/>
    </source>
</evidence>
<dbReference type="SUPFAM" id="SSF81321">
    <property type="entry name" value="Family A G protein-coupled receptor-like"/>
    <property type="match status" value="1"/>
</dbReference>
<dbReference type="EMBL" id="CAJNOM010000051">
    <property type="protein sequence ID" value="CAF0925595.1"/>
    <property type="molecule type" value="Genomic_DNA"/>
</dbReference>
<proteinExistence type="predicted"/>
<feature type="transmembrane region" description="Helical" evidence="5">
    <location>
        <begin position="247"/>
        <end position="267"/>
    </location>
</feature>
<dbReference type="Proteomes" id="UP000663877">
    <property type="component" value="Unassembled WGS sequence"/>
</dbReference>
<keyword evidence="3 5" id="KW-1133">Transmembrane helix</keyword>
<dbReference type="EMBL" id="CAJNOI010000130">
    <property type="protein sequence ID" value="CAF1106847.1"/>
    <property type="molecule type" value="Genomic_DNA"/>
</dbReference>
<organism evidence="7 9">
    <name type="scientific">Adineta steineri</name>
    <dbReference type="NCBI Taxonomy" id="433720"/>
    <lineage>
        <taxon>Eukaryota</taxon>
        <taxon>Metazoa</taxon>
        <taxon>Spiralia</taxon>
        <taxon>Gnathifera</taxon>
        <taxon>Rotifera</taxon>
        <taxon>Eurotatoria</taxon>
        <taxon>Bdelloidea</taxon>
        <taxon>Adinetida</taxon>
        <taxon>Adinetidae</taxon>
        <taxon>Adineta</taxon>
    </lineage>
</organism>
<evidence type="ECO:0000256" key="3">
    <source>
        <dbReference type="ARBA" id="ARBA00022989"/>
    </source>
</evidence>
<name>A0A814B873_9BILA</name>
<feature type="transmembrane region" description="Helical" evidence="5">
    <location>
        <begin position="90"/>
        <end position="108"/>
    </location>
</feature>
<evidence type="ECO:0000313" key="7">
    <source>
        <dbReference type="EMBL" id="CAF0925595.1"/>
    </source>
</evidence>
<evidence type="ECO:0000256" key="4">
    <source>
        <dbReference type="ARBA" id="ARBA00023136"/>
    </source>
</evidence>
<dbReference type="InterPro" id="IPR017452">
    <property type="entry name" value="GPCR_Rhodpsn_7TM"/>
</dbReference>
<keyword evidence="2 5" id="KW-0812">Transmembrane</keyword>
<comment type="subcellular location">
    <subcellularLocation>
        <location evidence="1">Membrane</location>
    </subcellularLocation>
</comment>
<evidence type="ECO:0000313" key="8">
    <source>
        <dbReference type="EMBL" id="CAF1106847.1"/>
    </source>
</evidence>
<dbReference type="GO" id="GO:0016020">
    <property type="term" value="C:membrane"/>
    <property type="evidence" value="ECO:0007669"/>
    <property type="project" value="UniProtKB-SubCell"/>
</dbReference>
<feature type="transmembrane region" description="Helical" evidence="5">
    <location>
        <begin position="37"/>
        <end position="59"/>
    </location>
</feature>
<dbReference type="CDD" id="cd00637">
    <property type="entry name" value="7tm_classA_rhodopsin-like"/>
    <property type="match status" value="1"/>
</dbReference>
<evidence type="ECO:0000259" key="6">
    <source>
        <dbReference type="PROSITE" id="PS50262"/>
    </source>
</evidence>
<evidence type="ECO:0000256" key="2">
    <source>
        <dbReference type="ARBA" id="ARBA00022692"/>
    </source>
</evidence>
<feature type="domain" description="G-protein coupled receptors family 1 profile" evidence="6">
    <location>
        <begin position="15"/>
        <end position="276"/>
    </location>
</feature>
<dbReference type="Proteomes" id="UP000663832">
    <property type="component" value="Unassembled WGS sequence"/>
</dbReference>
<sequence>MDIIILILVSIGSITSIGILSLMFYHRRQYPINTSSILICNTYLAIILSCLTLLDMYAYNLYGLLHENTVVNNWWCYGRIYLLDVGTGSLYFSCLLKACFRLFSIVFYKNKRLQSFQFALQIVILQWIIVFLLLIYPLVLQYYTYTSNLYQCQLPFTNFKAVMSVSTILFFIPMSSIGLIYCYIMFYIKHRTSTLMQQNRERSYQRDVVVLRRIIILVTILAILSSPTIALWMYYIVTNYLAAQIYHIQWLIHSVSLLILSIALVFLNSELQKLLSISLRQNRRIQPAIIMQQQRLKQSNET</sequence>
<dbReference type="PROSITE" id="PS50262">
    <property type="entry name" value="G_PROTEIN_RECEP_F1_2"/>
    <property type="match status" value="1"/>
</dbReference>
<feature type="transmembrane region" description="Helical" evidence="5">
    <location>
        <begin position="163"/>
        <end position="188"/>
    </location>
</feature>
<gene>
    <name evidence="8" type="ORF">BJG266_LOCUS21671</name>
    <name evidence="7" type="ORF">QVE165_LOCUS10797</name>
</gene>
<reference evidence="7" key="1">
    <citation type="submission" date="2021-02" db="EMBL/GenBank/DDBJ databases">
        <authorList>
            <person name="Nowell W R."/>
        </authorList>
    </citation>
    <scope>NUCLEOTIDE SEQUENCE</scope>
</reference>
<evidence type="ECO:0000256" key="1">
    <source>
        <dbReference type="ARBA" id="ARBA00004370"/>
    </source>
</evidence>
<feature type="transmembrane region" description="Helical" evidence="5">
    <location>
        <begin position="120"/>
        <end position="143"/>
    </location>
</feature>
<feature type="transmembrane region" description="Helical" evidence="5">
    <location>
        <begin position="6"/>
        <end position="25"/>
    </location>
</feature>
<comment type="caution">
    <text evidence="7">The sequence shown here is derived from an EMBL/GenBank/DDBJ whole genome shotgun (WGS) entry which is preliminary data.</text>
</comment>
<dbReference type="Gene3D" id="1.20.1070.10">
    <property type="entry name" value="Rhodopsin 7-helix transmembrane proteins"/>
    <property type="match status" value="1"/>
</dbReference>